<organism evidence="1 2">
    <name type="scientific">Ambrosiozyma monospora</name>
    <name type="common">Yeast</name>
    <name type="synonym">Endomycopsis monosporus</name>
    <dbReference type="NCBI Taxonomy" id="43982"/>
    <lineage>
        <taxon>Eukaryota</taxon>
        <taxon>Fungi</taxon>
        <taxon>Dikarya</taxon>
        <taxon>Ascomycota</taxon>
        <taxon>Saccharomycotina</taxon>
        <taxon>Pichiomycetes</taxon>
        <taxon>Pichiales</taxon>
        <taxon>Pichiaceae</taxon>
        <taxon>Ambrosiozyma</taxon>
    </lineage>
</organism>
<reference evidence="1" key="1">
    <citation type="submission" date="2023-04" db="EMBL/GenBank/DDBJ databases">
        <title>Ambrosiozyma monospora NBRC 10751.</title>
        <authorList>
            <person name="Ichikawa N."/>
            <person name="Sato H."/>
            <person name="Tonouchi N."/>
        </authorList>
    </citation>
    <scope>NUCLEOTIDE SEQUENCE</scope>
    <source>
        <strain evidence="1">NBRC 10751</strain>
    </source>
</reference>
<accession>A0ACB5TSP4</accession>
<protein>
    <submittedName>
        <fullName evidence="1">Unnamed protein product</fullName>
    </submittedName>
</protein>
<keyword evidence="2" id="KW-1185">Reference proteome</keyword>
<dbReference type="EMBL" id="BSXS01008846">
    <property type="protein sequence ID" value="GME93859.1"/>
    <property type="molecule type" value="Genomic_DNA"/>
</dbReference>
<proteinExistence type="predicted"/>
<name>A0ACB5TSP4_AMBMO</name>
<sequence>MDFDDSLDDIPAVRVKRHLRQRQLQQHSHPINYRESDDNEEESEIDDNDNDNEDDEYTANTSITNRSSSRHRSLRRNSVHLDNNDDAGNKQKSRNDVDKNFVDSLVETNVSQNLETLASTNYDSKNRLRLFSRSSPSPASHDTSTDTTNANEQDIKQEDQGLQSEQKPEQQSAEPEQQSGEPDETINNEGEELPFELDYLDTPEDLENYQRLLTSEYSKLSKDFASSTTQRIDELIGLVDLTINRTKQDYLSFKHRVENSKDNLEHRKTVVDRSKSKPIQLLSKHNNSNNKTKNQSSSNNDTSKHNNLHNDDTISDPYQDNEPLPNPYSTIITPESLAKFRLPHLPQFPIFNSFFQDLMAPKYDH</sequence>
<evidence type="ECO:0000313" key="2">
    <source>
        <dbReference type="Proteomes" id="UP001165064"/>
    </source>
</evidence>
<dbReference type="Proteomes" id="UP001165064">
    <property type="component" value="Unassembled WGS sequence"/>
</dbReference>
<evidence type="ECO:0000313" key="1">
    <source>
        <dbReference type="EMBL" id="GME93859.1"/>
    </source>
</evidence>
<gene>
    <name evidence="1" type="ORF">Amon02_000942600</name>
</gene>
<comment type="caution">
    <text evidence="1">The sequence shown here is derived from an EMBL/GenBank/DDBJ whole genome shotgun (WGS) entry which is preliminary data.</text>
</comment>